<evidence type="ECO:0000256" key="3">
    <source>
        <dbReference type="ARBA" id="ARBA00022832"/>
    </source>
</evidence>
<dbReference type="CDD" id="cd06558">
    <property type="entry name" value="crotonase-like"/>
    <property type="match status" value="1"/>
</dbReference>
<gene>
    <name evidence="9" type="ORF">H0H28_05285</name>
</gene>
<dbReference type="PROSITE" id="PS00166">
    <property type="entry name" value="ENOYL_COA_HYDRATASE"/>
    <property type="match status" value="1"/>
</dbReference>
<evidence type="ECO:0000256" key="4">
    <source>
        <dbReference type="ARBA" id="ARBA00023098"/>
    </source>
</evidence>
<comment type="caution">
    <text evidence="9">The sequence shown here is derived from an EMBL/GenBank/DDBJ whole genome shotgun (WGS) entry which is preliminary data.</text>
</comment>
<comment type="catalytic activity">
    <reaction evidence="6">
        <text>a (3S)-3-hydroxyacyl-CoA = a (2E)-enoyl-CoA + H2O</text>
        <dbReference type="Rhea" id="RHEA:16105"/>
        <dbReference type="ChEBI" id="CHEBI:15377"/>
        <dbReference type="ChEBI" id="CHEBI:57318"/>
        <dbReference type="ChEBI" id="CHEBI:58856"/>
        <dbReference type="EC" id="4.2.1.17"/>
    </reaction>
</comment>
<evidence type="ECO:0000313" key="10">
    <source>
        <dbReference type="Proteomes" id="UP000580709"/>
    </source>
</evidence>
<evidence type="ECO:0000256" key="2">
    <source>
        <dbReference type="ARBA" id="ARBA00005254"/>
    </source>
</evidence>
<keyword evidence="10" id="KW-1185">Reference proteome</keyword>
<evidence type="ECO:0000256" key="7">
    <source>
        <dbReference type="ARBA" id="ARBA00023717"/>
    </source>
</evidence>
<name>A0A838WVG4_9CORY</name>
<protein>
    <submittedName>
        <fullName evidence="9">Enoyl-CoA hydratase/isomerase family protein</fullName>
    </submittedName>
</protein>
<comment type="catalytic activity">
    <reaction evidence="7">
        <text>a 4-saturated-(3S)-3-hydroxyacyl-CoA = a (3E)-enoyl-CoA + H2O</text>
        <dbReference type="Rhea" id="RHEA:20724"/>
        <dbReference type="ChEBI" id="CHEBI:15377"/>
        <dbReference type="ChEBI" id="CHEBI:58521"/>
        <dbReference type="ChEBI" id="CHEBI:137480"/>
        <dbReference type="EC" id="4.2.1.17"/>
    </reaction>
</comment>
<dbReference type="GO" id="GO:0016853">
    <property type="term" value="F:isomerase activity"/>
    <property type="evidence" value="ECO:0007669"/>
    <property type="project" value="UniProtKB-KW"/>
</dbReference>
<comment type="function">
    <text evidence="1">Could possibly oxidize fatty acids using specific components.</text>
</comment>
<dbReference type="GO" id="GO:0004300">
    <property type="term" value="F:enoyl-CoA hydratase activity"/>
    <property type="evidence" value="ECO:0007669"/>
    <property type="project" value="UniProtKB-EC"/>
</dbReference>
<evidence type="ECO:0000256" key="8">
    <source>
        <dbReference type="RuleBase" id="RU003707"/>
    </source>
</evidence>
<dbReference type="GO" id="GO:0006635">
    <property type="term" value="P:fatty acid beta-oxidation"/>
    <property type="evidence" value="ECO:0007669"/>
    <property type="project" value="TreeGrafter"/>
</dbReference>
<keyword evidence="3" id="KW-0276">Fatty acid metabolism</keyword>
<keyword evidence="5" id="KW-0456">Lyase</keyword>
<dbReference type="SUPFAM" id="SSF52096">
    <property type="entry name" value="ClpP/crotonase"/>
    <property type="match status" value="1"/>
</dbReference>
<evidence type="ECO:0000256" key="1">
    <source>
        <dbReference type="ARBA" id="ARBA00002994"/>
    </source>
</evidence>
<reference evidence="9 10" key="1">
    <citation type="submission" date="2020-07" db="EMBL/GenBank/DDBJ databases">
        <authorList>
            <person name="Khare M."/>
        </authorList>
    </citation>
    <scope>NUCLEOTIDE SEQUENCE [LARGE SCALE GENOMIC DNA]</scope>
    <source>
        <strain evidence="9 10">P8776</strain>
    </source>
</reference>
<keyword evidence="9" id="KW-0413">Isomerase</keyword>
<dbReference type="PANTHER" id="PTHR11941">
    <property type="entry name" value="ENOYL-COA HYDRATASE-RELATED"/>
    <property type="match status" value="1"/>
</dbReference>
<accession>A0A838WVG4</accession>
<dbReference type="InterPro" id="IPR029045">
    <property type="entry name" value="ClpP/crotonase-like_dom_sf"/>
</dbReference>
<dbReference type="EMBL" id="JACEOR010000188">
    <property type="protein sequence ID" value="MBA4504745.1"/>
    <property type="molecule type" value="Genomic_DNA"/>
</dbReference>
<evidence type="ECO:0000256" key="6">
    <source>
        <dbReference type="ARBA" id="ARBA00023709"/>
    </source>
</evidence>
<dbReference type="PANTHER" id="PTHR11941:SF169">
    <property type="entry name" value="(7AS)-7A-METHYL-1,5-DIOXO-2,3,5,6,7,7A-HEXAHYDRO-1H-INDENE-CARBOXYL-COA HYDROLASE"/>
    <property type="match status" value="1"/>
</dbReference>
<dbReference type="InterPro" id="IPR018376">
    <property type="entry name" value="Enoyl-CoA_hyd/isom_CS"/>
</dbReference>
<keyword evidence="4" id="KW-0443">Lipid metabolism</keyword>
<evidence type="ECO:0000313" key="9">
    <source>
        <dbReference type="EMBL" id="MBA4504745.1"/>
    </source>
</evidence>
<dbReference type="InterPro" id="IPR001753">
    <property type="entry name" value="Enoyl-CoA_hydra/iso"/>
</dbReference>
<evidence type="ECO:0000256" key="5">
    <source>
        <dbReference type="ARBA" id="ARBA00023239"/>
    </source>
</evidence>
<dbReference type="Proteomes" id="UP000580709">
    <property type="component" value="Unassembled WGS sequence"/>
</dbReference>
<proteinExistence type="inferred from homology"/>
<comment type="similarity">
    <text evidence="2 8">Belongs to the enoyl-CoA hydratase/isomerase family.</text>
</comment>
<dbReference type="Pfam" id="PF00378">
    <property type="entry name" value="ECH_1"/>
    <property type="match status" value="1"/>
</dbReference>
<dbReference type="Gene3D" id="3.90.226.10">
    <property type="entry name" value="2-enoyl-CoA Hydratase, Chain A, domain 1"/>
    <property type="match status" value="1"/>
</dbReference>
<sequence>MVTSSAHGSVVVVTLDRDEKRNALSVGLAQALVGALADASGSRSVLLTGAGSCFCAGADLGEDKIDGDFFEIFDTLVRTIRALEVPVIAYVNGPAIGAGMMLSMACDIRVAAPGARFSIPVGDMAIGVDEWVAGSLASLVGASRARAMLLAGLPLTYDDAVACGYVLAGSLDGAVELAELAAGKAPLTVRNIKREFAPDLFSPAEREAAMRAPFESEDIVEASRARAEKRSPRFTGA</sequence>
<dbReference type="AlphaFoldDB" id="A0A838WVG4"/>
<organism evidence="9 10">
    <name type="scientific">Corynebacterium sanguinis</name>
    <dbReference type="NCBI Taxonomy" id="2594913"/>
    <lineage>
        <taxon>Bacteria</taxon>
        <taxon>Bacillati</taxon>
        <taxon>Actinomycetota</taxon>
        <taxon>Actinomycetes</taxon>
        <taxon>Mycobacteriales</taxon>
        <taxon>Corynebacteriaceae</taxon>
        <taxon>Corynebacterium</taxon>
    </lineage>
</organism>